<dbReference type="EMBL" id="QJKF01000011">
    <property type="protein sequence ID" value="PXX59635.1"/>
    <property type="molecule type" value="Genomic_DNA"/>
</dbReference>
<dbReference type="InterPro" id="IPR036508">
    <property type="entry name" value="Chitin-bd_dom_sf"/>
</dbReference>
<dbReference type="GO" id="GO:0005576">
    <property type="term" value="C:extracellular region"/>
    <property type="evidence" value="ECO:0007669"/>
    <property type="project" value="InterPro"/>
</dbReference>
<evidence type="ECO:0000313" key="2">
    <source>
        <dbReference type="EMBL" id="PXX59635.1"/>
    </source>
</evidence>
<dbReference type="SUPFAM" id="SSF57625">
    <property type="entry name" value="Invertebrate chitin-binding proteins"/>
    <property type="match status" value="1"/>
</dbReference>
<feature type="domain" description="Chitin-binding type-2" evidence="1">
    <location>
        <begin position="62"/>
        <end position="116"/>
    </location>
</feature>
<reference evidence="2 3" key="1">
    <citation type="submission" date="2018-05" db="EMBL/GenBank/DDBJ databases">
        <title>Genomic Encyclopedia of Type Strains, Phase IV (KMG-IV): sequencing the most valuable type-strain genomes for metagenomic binning, comparative biology and taxonomic classification.</title>
        <authorList>
            <person name="Goeker M."/>
        </authorList>
    </citation>
    <scope>NUCLEOTIDE SEQUENCE [LARGE SCALE GENOMIC DNA]</scope>
    <source>
        <strain evidence="2 3">DSM 44704</strain>
    </source>
</reference>
<dbReference type="OrthoDB" id="4570350at2"/>
<evidence type="ECO:0000313" key="3">
    <source>
        <dbReference type="Proteomes" id="UP000247569"/>
    </source>
</evidence>
<comment type="caution">
    <text evidence="2">The sequence shown here is derived from an EMBL/GenBank/DDBJ whole genome shotgun (WGS) entry which is preliminary data.</text>
</comment>
<organism evidence="2 3">
    <name type="scientific">Nocardia tenerifensis</name>
    <dbReference type="NCBI Taxonomy" id="228006"/>
    <lineage>
        <taxon>Bacteria</taxon>
        <taxon>Bacillati</taxon>
        <taxon>Actinomycetota</taxon>
        <taxon>Actinomycetes</taxon>
        <taxon>Mycobacteriales</taxon>
        <taxon>Nocardiaceae</taxon>
        <taxon>Nocardia</taxon>
    </lineage>
</organism>
<dbReference type="InterPro" id="IPR002557">
    <property type="entry name" value="Chitin-bd_dom"/>
</dbReference>
<keyword evidence="3" id="KW-1185">Reference proteome</keyword>
<proteinExistence type="predicted"/>
<protein>
    <submittedName>
        <fullName evidence="2">Chitin binding peritrophin-A-like protein</fullName>
    </submittedName>
</protein>
<sequence>MKSNSLVHRTGVLATGAVIAMLPSLGVAALTLCTLAAVDVPERAGRDVAARQYAVIPIESRSDFCRTKSEGHYADPHDHAVFYRCMNSRRRMATYEFRCADGAWYDDERLACVARR</sequence>
<gene>
    <name evidence="2" type="ORF">DFR70_11117</name>
</gene>
<dbReference type="Proteomes" id="UP000247569">
    <property type="component" value="Unassembled WGS sequence"/>
</dbReference>
<dbReference type="Gene3D" id="2.170.140.10">
    <property type="entry name" value="Chitin binding domain"/>
    <property type="match status" value="1"/>
</dbReference>
<accession>A0A318JV69</accession>
<evidence type="ECO:0000259" key="1">
    <source>
        <dbReference type="PROSITE" id="PS50940"/>
    </source>
</evidence>
<dbReference type="PROSITE" id="PS50940">
    <property type="entry name" value="CHIT_BIND_II"/>
    <property type="match status" value="1"/>
</dbReference>
<name>A0A318JV69_9NOCA</name>
<dbReference type="RefSeq" id="WP_040741634.1">
    <property type="nucleotide sequence ID" value="NZ_QJKF01000011.1"/>
</dbReference>
<dbReference type="Pfam" id="PF01607">
    <property type="entry name" value="CBM_14"/>
    <property type="match status" value="1"/>
</dbReference>
<dbReference type="GO" id="GO:0008061">
    <property type="term" value="F:chitin binding"/>
    <property type="evidence" value="ECO:0007669"/>
    <property type="project" value="InterPro"/>
</dbReference>
<dbReference type="AlphaFoldDB" id="A0A318JV69"/>